<dbReference type="PANTHER" id="PTHR20963:SF18">
    <property type="entry name" value="ACID PHOSPHATASE PHO11-RELATED"/>
    <property type="match status" value="1"/>
</dbReference>
<dbReference type="InterPro" id="IPR033379">
    <property type="entry name" value="Acid_Pase_AS"/>
</dbReference>
<reference evidence="9 10" key="1">
    <citation type="journal article" date="2012" name="Eukaryot. Cell">
        <title>Draft genome sequence of Wickerhamomyces ciferrii NRRL Y-1031 F-60-10.</title>
        <authorList>
            <person name="Schneider J."/>
            <person name="Andrea H."/>
            <person name="Blom J."/>
            <person name="Jaenicke S."/>
            <person name="Ruckert C."/>
            <person name="Schorsch C."/>
            <person name="Szczepanowski R."/>
            <person name="Farwick M."/>
            <person name="Goesmann A."/>
            <person name="Puhler A."/>
            <person name="Schaffer S."/>
            <person name="Tauch A."/>
            <person name="Kohler T."/>
            <person name="Brinkrolf K."/>
        </authorList>
    </citation>
    <scope>NUCLEOTIDE SEQUENCE [LARGE SCALE GENOMIC DNA]</scope>
    <source>
        <strain evidence="10">ATCC 14091 / BCRC 22168 / CBS 111 / JCM 3599 / NBRC 0793 / NRRL Y-1031 F-60-10</strain>
    </source>
</reference>
<dbReference type="eggNOG" id="KOG1382">
    <property type="taxonomic scope" value="Eukaryota"/>
</dbReference>
<comment type="catalytic activity">
    <reaction evidence="1">
        <text>a phosphate monoester + H2O = an alcohol + phosphate</text>
        <dbReference type="Rhea" id="RHEA:15017"/>
        <dbReference type="ChEBI" id="CHEBI:15377"/>
        <dbReference type="ChEBI" id="CHEBI:30879"/>
        <dbReference type="ChEBI" id="CHEBI:43474"/>
        <dbReference type="ChEBI" id="CHEBI:67140"/>
        <dbReference type="EC" id="3.1.3.2"/>
    </reaction>
</comment>
<feature type="disulfide bond" evidence="7">
    <location>
        <begin position="410"/>
        <end position="418"/>
    </location>
</feature>
<feature type="active site" description="Proton donor" evidence="6">
    <location>
        <position position="335"/>
    </location>
</feature>
<feature type="signal peptide" evidence="8">
    <location>
        <begin position="1"/>
        <end position="19"/>
    </location>
</feature>
<dbReference type="STRING" id="1206466.K0KTL3"/>
<evidence type="ECO:0000313" key="10">
    <source>
        <dbReference type="Proteomes" id="UP000009328"/>
    </source>
</evidence>
<keyword evidence="4 9" id="KW-0378">Hydrolase</keyword>
<feature type="disulfide bond" evidence="7">
    <location>
        <begin position="260"/>
        <end position="273"/>
    </location>
</feature>
<dbReference type="PIRSF" id="PIRSF000894">
    <property type="entry name" value="Acid_phosphatase"/>
    <property type="match status" value="1"/>
</dbReference>
<dbReference type="PANTHER" id="PTHR20963">
    <property type="entry name" value="MULTIPLE INOSITOL POLYPHOSPHATE PHOSPHATASE-RELATED"/>
    <property type="match status" value="1"/>
</dbReference>
<dbReference type="SUPFAM" id="SSF53254">
    <property type="entry name" value="Phosphoglycerate mutase-like"/>
    <property type="match status" value="1"/>
</dbReference>
<dbReference type="InterPro" id="IPR000560">
    <property type="entry name" value="His_Pase_clade-2"/>
</dbReference>
<name>K0KTL3_WICCF</name>
<accession>K0KTL3</accession>
<feature type="disulfide bond" evidence="7">
    <location>
        <begin position="65"/>
        <end position="384"/>
    </location>
</feature>
<comment type="caution">
    <text evidence="9">The sequence shown here is derived from an EMBL/GenBank/DDBJ whole genome shotgun (WGS) entry which is preliminary data.</text>
</comment>
<organism evidence="9 10">
    <name type="scientific">Wickerhamomyces ciferrii (strain ATCC 14091 / BCRC 22168 / CBS 111 / JCM 3599 / NBRC 0793 / NRRL Y-1031 F-60-10)</name>
    <name type="common">Yeast</name>
    <name type="synonym">Pichia ciferrii</name>
    <dbReference type="NCBI Taxonomy" id="1206466"/>
    <lineage>
        <taxon>Eukaryota</taxon>
        <taxon>Fungi</taxon>
        <taxon>Dikarya</taxon>
        <taxon>Ascomycota</taxon>
        <taxon>Saccharomycotina</taxon>
        <taxon>Saccharomycetes</taxon>
        <taxon>Phaffomycetales</taxon>
        <taxon>Wickerhamomycetaceae</taxon>
        <taxon>Wickerhamomyces</taxon>
    </lineage>
</organism>
<keyword evidence="7" id="KW-1015">Disulfide bond</keyword>
<protein>
    <recommendedName>
        <fullName evidence="3">acid phosphatase</fullName>
        <ecNumber evidence="3">3.1.3.2</ecNumber>
    </recommendedName>
</protein>
<dbReference type="Pfam" id="PF00328">
    <property type="entry name" value="His_Phos_2"/>
    <property type="match status" value="1"/>
</dbReference>
<evidence type="ECO:0000256" key="1">
    <source>
        <dbReference type="ARBA" id="ARBA00000032"/>
    </source>
</evidence>
<evidence type="ECO:0000256" key="8">
    <source>
        <dbReference type="SAM" id="SignalP"/>
    </source>
</evidence>
<comment type="similarity">
    <text evidence="2">Belongs to the histidine acid phosphatase family.</text>
</comment>
<dbReference type="CDD" id="cd07061">
    <property type="entry name" value="HP_HAP_like"/>
    <property type="match status" value="1"/>
</dbReference>
<feature type="chain" id="PRO_5003836485" description="acid phosphatase" evidence="8">
    <location>
        <begin position="20"/>
        <end position="463"/>
    </location>
</feature>
<dbReference type="PROSITE" id="PS00778">
    <property type="entry name" value="HIS_ACID_PHOSPHAT_2"/>
    <property type="match status" value="1"/>
</dbReference>
<evidence type="ECO:0000256" key="3">
    <source>
        <dbReference type="ARBA" id="ARBA00012646"/>
    </source>
</evidence>
<gene>
    <name evidence="9" type="ORF">BN7_4182</name>
</gene>
<dbReference type="GO" id="GO:0009277">
    <property type="term" value="C:fungal-type cell wall"/>
    <property type="evidence" value="ECO:0007669"/>
    <property type="project" value="TreeGrafter"/>
</dbReference>
<keyword evidence="10" id="KW-1185">Reference proteome</keyword>
<dbReference type="InParanoid" id="K0KTL3"/>
<evidence type="ECO:0000256" key="4">
    <source>
        <dbReference type="ARBA" id="ARBA00022801"/>
    </source>
</evidence>
<proteinExistence type="inferred from homology"/>
<evidence type="ECO:0000256" key="7">
    <source>
        <dbReference type="PIRSR" id="PIRSR000894-2"/>
    </source>
</evidence>
<dbReference type="Proteomes" id="UP000009328">
    <property type="component" value="Unassembled WGS sequence"/>
</dbReference>
<evidence type="ECO:0000256" key="6">
    <source>
        <dbReference type="PIRSR" id="PIRSR000894-1"/>
    </source>
</evidence>
<evidence type="ECO:0000313" key="9">
    <source>
        <dbReference type="EMBL" id="CCH44613.1"/>
    </source>
</evidence>
<dbReference type="AlphaFoldDB" id="K0KTL3"/>
<dbReference type="Gene3D" id="3.40.50.1240">
    <property type="entry name" value="Phosphoglycerate mutase-like"/>
    <property type="match status" value="1"/>
</dbReference>
<sequence length="463" mass="52027">MKFTLSLSILSTILAVVDASVRTPKTKPYSQDSLEQFQLLRYTGTTGPYIAHRGFGIDSSTPEQCEVTQAHLFMRHGERYPTKGTGKAQKSILTKLKNAGVEDFKGPLAFIKDYEFFVEDDSYLEFESYKGYYSGLADLNSFGAEFRAKYDHLFDGETVHPVFVSGQERVVESARAFAQGFFAHNYTNLASIQIIPENETQGANTLTTHDACVNYNGSFNDALTSQFSSEYLERAAIRLNNASRGFNISGDDVYNLLGYCGFELNVRGESAVCEIFTQEELLNWAYSKDLEFYYKNGPGYDLSTPLGHVFANNTYTLLKQGKEYPYNLTFSFSHDSDLLTYTTALGIFEPDYDLSVEEIEFGSIFRSSEIIPMGGRLSTEKLSCKDVFTNETEDFVRLIANDAVIPIPGCQSGPGFSCSLDGYKKNLDERLGNTTYVEACGVNETYPQYTTFYWDFDITFDDN</sequence>
<dbReference type="FunCoup" id="K0KTL3">
    <property type="interactions" value="507"/>
</dbReference>
<dbReference type="InterPro" id="IPR029033">
    <property type="entry name" value="His_PPase_superfam"/>
</dbReference>
<dbReference type="EMBL" id="CAIF01000148">
    <property type="protein sequence ID" value="CCH44613.1"/>
    <property type="molecule type" value="Genomic_DNA"/>
</dbReference>
<keyword evidence="5" id="KW-0325">Glycoprotein</keyword>
<evidence type="ECO:0000256" key="5">
    <source>
        <dbReference type="ARBA" id="ARBA00023180"/>
    </source>
</evidence>
<keyword evidence="8" id="KW-0732">Signal</keyword>
<dbReference type="HOGENOM" id="CLU_020880_3_1_1"/>
<dbReference type="EC" id="3.1.3.2" evidence="3"/>
<feature type="active site" description="Nucleophile" evidence="6">
    <location>
        <position position="76"/>
    </location>
</feature>
<dbReference type="InterPro" id="IPR016274">
    <property type="entry name" value="Histidine_acid_Pase_euk"/>
</dbReference>
<evidence type="ECO:0000256" key="2">
    <source>
        <dbReference type="ARBA" id="ARBA00005375"/>
    </source>
</evidence>
<dbReference type="GO" id="GO:0003993">
    <property type="term" value="F:acid phosphatase activity"/>
    <property type="evidence" value="ECO:0007669"/>
    <property type="project" value="UniProtKB-EC"/>
</dbReference>